<sequence length="149" mass="17473">MSIVTLFSVFTEDVRELHEAVVFQRGLEMFVDALRAFSYQEIQSEKCSTMNQLETYMTSNLVGSVMEKYFENSLTENICSHSISFFQPTFCTLEEETTSEDDQGQYKPVEQEEHVEETKDRQQERHVEELLLLKFAAFCYFCIITQTIQ</sequence>
<dbReference type="EMBL" id="WUAV01000004">
    <property type="protein sequence ID" value="KAF1758867.1"/>
    <property type="molecule type" value="Genomic_DNA"/>
</dbReference>
<evidence type="ECO:0000313" key="3">
    <source>
        <dbReference type="Proteomes" id="UP000483820"/>
    </source>
</evidence>
<name>A0A6A5GUL0_CAERE</name>
<feature type="compositionally biased region" description="Basic and acidic residues" evidence="1">
    <location>
        <begin position="109"/>
        <end position="121"/>
    </location>
</feature>
<feature type="region of interest" description="Disordered" evidence="1">
    <location>
        <begin position="96"/>
        <end position="121"/>
    </location>
</feature>
<dbReference type="Proteomes" id="UP000483820">
    <property type="component" value="Chromosome IV"/>
</dbReference>
<dbReference type="RefSeq" id="XP_053585555.1">
    <property type="nucleotide sequence ID" value="XM_053730783.1"/>
</dbReference>
<reference evidence="2 3" key="1">
    <citation type="submission" date="2019-12" db="EMBL/GenBank/DDBJ databases">
        <title>Chromosome-level assembly of the Caenorhabditis remanei genome.</title>
        <authorList>
            <person name="Teterina A.A."/>
            <person name="Willis J.H."/>
            <person name="Phillips P.C."/>
        </authorList>
    </citation>
    <scope>NUCLEOTIDE SEQUENCE [LARGE SCALE GENOMIC DNA]</scope>
    <source>
        <strain evidence="2 3">PX506</strain>
        <tissue evidence="2">Whole organism</tissue>
    </source>
</reference>
<evidence type="ECO:0000256" key="1">
    <source>
        <dbReference type="SAM" id="MobiDB-lite"/>
    </source>
</evidence>
<protein>
    <submittedName>
        <fullName evidence="2">Uncharacterized protein</fullName>
    </submittedName>
</protein>
<dbReference type="KEGG" id="crq:GCK72_015327"/>
<dbReference type="CTD" id="78776015"/>
<comment type="caution">
    <text evidence="2">The sequence shown here is derived from an EMBL/GenBank/DDBJ whole genome shotgun (WGS) entry which is preliminary data.</text>
</comment>
<proteinExistence type="predicted"/>
<organism evidence="2 3">
    <name type="scientific">Caenorhabditis remanei</name>
    <name type="common">Caenorhabditis vulgaris</name>
    <dbReference type="NCBI Taxonomy" id="31234"/>
    <lineage>
        <taxon>Eukaryota</taxon>
        <taxon>Metazoa</taxon>
        <taxon>Ecdysozoa</taxon>
        <taxon>Nematoda</taxon>
        <taxon>Chromadorea</taxon>
        <taxon>Rhabditida</taxon>
        <taxon>Rhabditina</taxon>
        <taxon>Rhabditomorpha</taxon>
        <taxon>Rhabditoidea</taxon>
        <taxon>Rhabditidae</taxon>
        <taxon>Peloderinae</taxon>
        <taxon>Caenorhabditis</taxon>
    </lineage>
</organism>
<evidence type="ECO:0000313" key="2">
    <source>
        <dbReference type="EMBL" id="KAF1758867.1"/>
    </source>
</evidence>
<dbReference type="GeneID" id="78776015"/>
<accession>A0A6A5GUL0</accession>
<dbReference type="AlphaFoldDB" id="A0A6A5GUL0"/>
<gene>
    <name evidence="2" type="ORF">GCK72_015327</name>
</gene>